<accession>A0AAV6THX1</accession>
<dbReference type="Proteomes" id="UP000827092">
    <property type="component" value="Unassembled WGS sequence"/>
</dbReference>
<reference evidence="2 3" key="1">
    <citation type="journal article" date="2022" name="Nat. Ecol. Evol.">
        <title>A masculinizing supergene underlies an exaggerated male reproductive morph in a spider.</title>
        <authorList>
            <person name="Hendrickx F."/>
            <person name="De Corte Z."/>
            <person name="Sonet G."/>
            <person name="Van Belleghem S.M."/>
            <person name="Kostlbacher S."/>
            <person name="Vangestel C."/>
        </authorList>
    </citation>
    <scope>NUCLEOTIDE SEQUENCE [LARGE SCALE GENOMIC DNA]</scope>
    <source>
        <strain evidence="2">W744_W776</strain>
    </source>
</reference>
<evidence type="ECO:0000256" key="1">
    <source>
        <dbReference type="SAM" id="MobiDB-lite"/>
    </source>
</evidence>
<gene>
    <name evidence="2" type="ORF">JTE90_018399</name>
</gene>
<evidence type="ECO:0000313" key="2">
    <source>
        <dbReference type="EMBL" id="KAG8171444.1"/>
    </source>
</evidence>
<keyword evidence="3" id="KW-1185">Reference proteome</keyword>
<sequence>METFPHFYNWPPPHPPSIGHLLILPLSAASSTSLYRPPPQPPSIGHLRNLPLSSASTTSLYRPPPQPPSIGRLLNLPDPSFLPSGRGKDPLMH</sequence>
<proteinExistence type="predicted"/>
<dbReference type="AlphaFoldDB" id="A0AAV6THX1"/>
<feature type="region of interest" description="Disordered" evidence="1">
    <location>
        <begin position="55"/>
        <end position="93"/>
    </location>
</feature>
<name>A0AAV6THX1_9ARAC</name>
<dbReference type="EMBL" id="JAFNEN010003965">
    <property type="protein sequence ID" value="KAG8171444.1"/>
    <property type="molecule type" value="Genomic_DNA"/>
</dbReference>
<organism evidence="2 3">
    <name type="scientific">Oedothorax gibbosus</name>
    <dbReference type="NCBI Taxonomy" id="931172"/>
    <lineage>
        <taxon>Eukaryota</taxon>
        <taxon>Metazoa</taxon>
        <taxon>Ecdysozoa</taxon>
        <taxon>Arthropoda</taxon>
        <taxon>Chelicerata</taxon>
        <taxon>Arachnida</taxon>
        <taxon>Araneae</taxon>
        <taxon>Araneomorphae</taxon>
        <taxon>Entelegynae</taxon>
        <taxon>Araneoidea</taxon>
        <taxon>Linyphiidae</taxon>
        <taxon>Erigoninae</taxon>
        <taxon>Oedothorax</taxon>
    </lineage>
</organism>
<comment type="caution">
    <text evidence="2">The sequence shown here is derived from an EMBL/GenBank/DDBJ whole genome shotgun (WGS) entry which is preliminary data.</text>
</comment>
<evidence type="ECO:0000313" key="3">
    <source>
        <dbReference type="Proteomes" id="UP000827092"/>
    </source>
</evidence>
<protein>
    <submittedName>
        <fullName evidence="2">Uncharacterized protein</fullName>
    </submittedName>
</protein>